<organism evidence="2 3">
    <name type="scientific">Usitatibacter rugosus</name>
    <dbReference type="NCBI Taxonomy" id="2732067"/>
    <lineage>
        <taxon>Bacteria</taxon>
        <taxon>Pseudomonadati</taxon>
        <taxon>Pseudomonadota</taxon>
        <taxon>Betaproteobacteria</taxon>
        <taxon>Nitrosomonadales</taxon>
        <taxon>Usitatibacteraceae</taxon>
        <taxon>Usitatibacter</taxon>
    </lineage>
</organism>
<feature type="chain" id="PRO_5026934942" description="Heavy-metal-binding protein" evidence="1">
    <location>
        <begin position="30"/>
        <end position="128"/>
    </location>
</feature>
<proteinExistence type="predicted"/>
<dbReference type="Proteomes" id="UP000501534">
    <property type="component" value="Chromosome"/>
</dbReference>
<dbReference type="SUPFAM" id="SSF117782">
    <property type="entry name" value="YbjQ-like"/>
    <property type="match status" value="1"/>
</dbReference>
<dbReference type="PROSITE" id="PS51257">
    <property type="entry name" value="PROKAR_LIPOPROTEIN"/>
    <property type="match status" value="1"/>
</dbReference>
<evidence type="ECO:0000256" key="1">
    <source>
        <dbReference type="SAM" id="SignalP"/>
    </source>
</evidence>
<protein>
    <recommendedName>
        <fullName evidence="4">Heavy-metal-binding protein</fullName>
    </recommendedName>
</protein>
<reference evidence="2 3" key="1">
    <citation type="submission" date="2020-04" db="EMBL/GenBank/DDBJ databases">
        <title>Usitatibacter rugosus gen. nov., sp. nov. and Usitatibacter palustris sp. nov., novel members of Usitatibacteraceae fam. nov. within the order Nitrosomonadales isolated from soil.</title>
        <authorList>
            <person name="Huber K.J."/>
            <person name="Neumann-Schaal M."/>
            <person name="Geppert A."/>
            <person name="Luckner M."/>
            <person name="Wanner G."/>
            <person name="Overmann J."/>
        </authorList>
    </citation>
    <scope>NUCLEOTIDE SEQUENCE [LARGE SCALE GENOMIC DNA]</scope>
    <source>
        <strain evidence="2 3">0125_3</strain>
    </source>
</reference>
<dbReference type="RefSeq" id="WP_171089261.1">
    <property type="nucleotide sequence ID" value="NZ_CP053069.1"/>
</dbReference>
<feature type="signal peptide" evidence="1">
    <location>
        <begin position="1"/>
        <end position="29"/>
    </location>
</feature>
<keyword evidence="3" id="KW-1185">Reference proteome</keyword>
<name>A0A6M4GSQ6_9PROT</name>
<sequence length="128" mass="12991">MSAKTAGIVVSLLLVVTGCSTTSSSTALAPGGPVWEGPILVTQSAIPAGIEYKVLGSVQADARAGYDSAVSLYPLLAAEAKKIGANAVVNAKGGRRVTAFSWSAAYVSGIAVKVDDQRLLKSLPGSYH</sequence>
<keyword evidence="1" id="KW-0732">Signal</keyword>
<gene>
    <name evidence="2" type="ORF">DSM104443_00548</name>
</gene>
<evidence type="ECO:0008006" key="4">
    <source>
        <dbReference type="Google" id="ProtNLM"/>
    </source>
</evidence>
<evidence type="ECO:0000313" key="3">
    <source>
        <dbReference type="Proteomes" id="UP000501534"/>
    </source>
</evidence>
<dbReference type="AlphaFoldDB" id="A0A6M4GSQ6"/>
<evidence type="ECO:0000313" key="2">
    <source>
        <dbReference type="EMBL" id="QJR09504.1"/>
    </source>
</evidence>
<dbReference type="InterPro" id="IPR035439">
    <property type="entry name" value="UPF0145_dom_sf"/>
</dbReference>
<dbReference type="EMBL" id="CP053069">
    <property type="protein sequence ID" value="QJR09504.1"/>
    <property type="molecule type" value="Genomic_DNA"/>
</dbReference>
<accession>A0A6M4GSQ6</accession>
<dbReference type="KEGG" id="uru:DSM104443_00548"/>